<reference evidence="1" key="1">
    <citation type="submission" date="2014-12" db="EMBL/GenBank/DDBJ databases">
        <title>Insight into the proteome of Arion vulgaris.</title>
        <authorList>
            <person name="Aradska J."/>
            <person name="Bulat T."/>
            <person name="Smidak R."/>
            <person name="Sarate P."/>
            <person name="Gangsoo J."/>
            <person name="Sialana F."/>
            <person name="Bilban M."/>
            <person name="Lubec G."/>
        </authorList>
    </citation>
    <scope>NUCLEOTIDE SEQUENCE</scope>
    <source>
        <tissue evidence="1">Skin</tissue>
    </source>
</reference>
<dbReference type="EMBL" id="HACG01001950">
    <property type="protein sequence ID" value="CEK48815.1"/>
    <property type="molecule type" value="Transcribed_RNA"/>
</dbReference>
<accession>A0A0B6XZV7</accession>
<gene>
    <name evidence="1" type="primary">ORF5282</name>
</gene>
<proteinExistence type="predicted"/>
<name>A0A0B6XZV7_9EUPU</name>
<dbReference type="InterPro" id="IPR011042">
    <property type="entry name" value="6-blade_b-propeller_TolB-like"/>
</dbReference>
<organism evidence="1">
    <name type="scientific">Arion vulgaris</name>
    <dbReference type="NCBI Taxonomy" id="1028688"/>
    <lineage>
        <taxon>Eukaryota</taxon>
        <taxon>Metazoa</taxon>
        <taxon>Spiralia</taxon>
        <taxon>Lophotrochozoa</taxon>
        <taxon>Mollusca</taxon>
        <taxon>Gastropoda</taxon>
        <taxon>Heterobranchia</taxon>
        <taxon>Euthyneura</taxon>
        <taxon>Panpulmonata</taxon>
        <taxon>Eupulmonata</taxon>
        <taxon>Stylommatophora</taxon>
        <taxon>Helicina</taxon>
        <taxon>Arionoidea</taxon>
        <taxon>Arionidae</taxon>
        <taxon>Arion</taxon>
    </lineage>
</organism>
<dbReference type="AlphaFoldDB" id="A0A0B6XZV7"/>
<dbReference type="Gene3D" id="2.120.10.30">
    <property type="entry name" value="TolB, C-terminal domain"/>
    <property type="match status" value="1"/>
</dbReference>
<dbReference type="SUPFAM" id="SSF63829">
    <property type="entry name" value="Calcium-dependent phosphotriesterase"/>
    <property type="match status" value="1"/>
</dbReference>
<sequence>LVAAVPSTGCILYLGRVVAKTVHLLGISQKGGIDFSIDLESGPTDVWSVASIGDRIICCSKESGKVKLFSSAGKFVTDVNFPAGSVNQPFAMAFCDSGNMYIANDGAWDTEYEHYVTTEINA</sequence>
<protein>
    <submittedName>
        <fullName evidence="1">Uncharacterized protein</fullName>
    </submittedName>
</protein>
<feature type="non-terminal residue" evidence="1">
    <location>
        <position position="1"/>
    </location>
</feature>
<feature type="non-terminal residue" evidence="1">
    <location>
        <position position="122"/>
    </location>
</feature>
<evidence type="ECO:0000313" key="1">
    <source>
        <dbReference type="EMBL" id="CEK48815.1"/>
    </source>
</evidence>